<organism evidence="5 6">
    <name type="scientific">Priapulus caudatus</name>
    <name type="common">Priapulid worm</name>
    <dbReference type="NCBI Taxonomy" id="37621"/>
    <lineage>
        <taxon>Eukaryota</taxon>
        <taxon>Metazoa</taxon>
        <taxon>Ecdysozoa</taxon>
        <taxon>Scalidophora</taxon>
        <taxon>Priapulida</taxon>
        <taxon>Priapulimorpha</taxon>
        <taxon>Priapulimorphida</taxon>
        <taxon>Priapulidae</taxon>
        <taxon>Priapulus</taxon>
    </lineage>
</organism>
<reference evidence="6" key="1">
    <citation type="submission" date="2025-08" db="UniProtKB">
        <authorList>
            <consortium name="RefSeq"/>
        </authorList>
    </citation>
    <scope>IDENTIFICATION</scope>
</reference>
<proteinExistence type="inferred from homology"/>
<feature type="compositionally biased region" description="Acidic residues" evidence="4">
    <location>
        <begin position="276"/>
        <end position="292"/>
    </location>
</feature>
<evidence type="ECO:0000256" key="4">
    <source>
        <dbReference type="SAM" id="MobiDB-lite"/>
    </source>
</evidence>
<keyword evidence="5" id="KW-1185">Reference proteome</keyword>
<accession>A0ABM1F4B2</accession>
<feature type="region of interest" description="Disordered" evidence="4">
    <location>
        <begin position="270"/>
        <end position="309"/>
    </location>
</feature>
<evidence type="ECO:0000256" key="1">
    <source>
        <dbReference type="ARBA" id="ARBA00004123"/>
    </source>
</evidence>
<keyword evidence="3" id="KW-0819">tRNA processing</keyword>
<comment type="subcellular location">
    <subcellularLocation>
        <location evidence="1">Nucleus</location>
    </subcellularLocation>
</comment>
<evidence type="ECO:0000313" key="5">
    <source>
        <dbReference type="Proteomes" id="UP000695022"/>
    </source>
</evidence>
<dbReference type="Pfam" id="PF01876">
    <property type="entry name" value="RNase_P_p30"/>
    <property type="match status" value="1"/>
</dbReference>
<gene>
    <name evidence="6" type="primary">LOC106819143</name>
</gene>
<sequence>MAAFSDLNILHMENVSTKEKLLMAIKLGYEVVAINNYVENVLVKDDKGKSKKEPSKVVEIPAPVKVHLTERDIGDLKVKGASLKQLSRFTTVLSDPGQWRRMQEDDIQAYDLLAVQPTTEKLFHMACTAIEIDIITFNIGDKLTYYLKPAPVSKAIERGVHFEIVYSEGFHSSSRRTFIANALRIMHVTHGKNVIISSGAREAMDVRGPYDVANLGLLIGLQEPQSKDAISTNSRACVLHANTRHSVKSVISVRSSSELKAEDQWTVEACRKEASEESGDDSSESAAEEADSSFDAARPESKRRRMDGV</sequence>
<dbReference type="GeneID" id="106819143"/>
<dbReference type="PANTHER" id="PTHR13031:SF0">
    <property type="entry name" value="RIBONUCLEASE P PROTEIN SUBUNIT P30"/>
    <property type="match status" value="1"/>
</dbReference>
<dbReference type="Proteomes" id="UP000695022">
    <property type="component" value="Unplaced"/>
</dbReference>
<comment type="similarity">
    <text evidence="2">Belongs to the eukaryotic/archaeal RNase P protein component 3 family.</text>
</comment>
<protein>
    <submittedName>
        <fullName evidence="6">Ribonuclease P protein subunit p30-like isoform X1</fullName>
    </submittedName>
</protein>
<dbReference type="InterPro" id="IPR016195">
    <property type="entry name" value="Pol/histidinol_Pase-like"/>
</dbReference>
<evidence type="ECO:0000256" key="3">
    <source>
        <dbReference type="ARBA" id="ARBA00022694"/>
    </source>
</evidence>
<evidence type="ECO:0000313" key="6">
    <source>
        <dbReference type="RefSeq" id="XP_014679283.1"/>
    </source>
</evidence>
<dbReference type="Gene3D" id="3.20.20.140">
    <property type="entry name" value="Metal-dependent hydrolases"/>
    <property type="match status" value="1"/>
</dbReference>
<name>A0ABM1F4B2_PRICU</name>
<evidence type="ECO:0000256" key="2">
    <source>
        <dbReference type="ARBA" id="ARBA00007331"/>
    </source>
</evidence>
<dbReference type="InterPro" id="IPR002738">
    <property type="entry name" value="RNase_P_p30"/>
</dbReference>
<dbReference type="SUPFAM" id="SSF89550">
    <property type="entry name" value="PHP domain-like"/>
    <property type="match status" value="1"/>
</dbReference>
<dbReference type="PANTHER" id="PTHR13031">
    <property type="entry name" value="RIBONUCLEASE P SUBUNIT P30"/>
    <property type="match status" value="1"/>
</dbReference>
<dbReference type="RefSeq" id="XP_014679283.1">
    <property type="nucleotide sequence ID" value="XM_014823797.1"/>
</dbReference>